<keyword evidence="3" id="KW-1185">Reference proteome</keyword>
<evidence type="ECO:0000313" key="3">
    <source>
        <dbReference type="Proteomes" id="UP000075320"/>
    </source>
</evidence>
<dbReference type="Gene3D" id="1.20.5.300">
    <property type="match status" value="1"/>
</dbReference>
<sequence>MTEERLIDIETKIAHQEHLLEELSQVLYEQQKTIDHLEKRLIQLSKKIEDGPDGGDIGPANQKPPHY</sequence>
<gene>
    <name evidence="2" type="ORF">AZI86_09670</name>
</gene>
<proteinExistence type="predicted"/>
<dbReference type="AlphaFoldDB" id="A0A150WS29"/>
<dbReference type="RefSeq" id="WP_061834837.1">
    <property type="nucleotide sequence ID" value="NZ_LUKE01000001.1"/>
</dbReference>
<protein>
    <submittedName>
        <fullName evidence="2">SlyX protein</fullName>
    </submittedName>
</protein>
<evidence type="ECO:0000313" key="2">
    <source>
        <dbReference type="EMBL" id="KYG67262.1"/>
    </source>
</evidence>
<organism evidence="2 3">
    <name type="scientific">Bdellovibrio bacteriovorus</name>
    <dbReference type="NCBI Taxonomy" id="959"/>
    <lineage>
        <taxon>Bacteria</taxon>
        <taxon>Pseudomonadati</taxon>
        <taxon>Bdellovibrionota</taxon>
        <taxon>Bdellovibrionia</taxon>
        <taxon>Bdellovibrionales</taxon>
        <taxon>Pseudobdellovibrionaceae</taxon>
        <taxon>Bdellovibrio</taxon>
    </lineage>
</organism>
<dbReference type="PANTHER" id="PTHR36508:SF1">
    <property type="entry name" value="PROTEIN SLYX"/>
    <property type="match status" value="1"/>
</dbReference>
<dbReference type="InterPro" id="IPR007236">
    <property type="entry name" value="SlyX"/>
</dbReference>
<dbReference type="Proteomes" id="UP000075320">
    <property type="component" value="Unassembled WGS sequence"/>
</dbReference>
<dbReference type="EMBL" id="LUKE01000001">
    <property type="protein sequence ID" value="KYG67262.1"/>
    <property type="molecule type" value="Genomic_DNA"/>
</dbReference>
<name>A0A150WS29_BDEBC</name>
<evidence type="ECO:0000256" key="1">
    <source>
        <dbReference type="SAM" id="MobiDB-lite"/>
    </source>
</evidence>
<dbReference type="OrthoDB" id="5296349at2"/>
<comment type="caution">
    <text evidence="2">The sequence shown here is derived from an EMBL/GenBank/DDBJ whole genome shotgun (WGS) entry which is preliminary data.</text>
</comment>
<dbReference type="PANTHER" id="PTHR36508">
    <property type="entry name" value="PROTEIN SLYX"/>
    <property type="match status" value="1"/>
</dbReference>
<reference evidence="2 3" key="1">
    <citation type="submission" date="2016-03" db="EMBL/GenBank/DDBJ databases">
        <authorList>
            <person name="Ploux O."/>
        </authorList>
    </citation>
    <scope>NUCLEOTIDE SEQUENCE [LARGE SCALE GENOMIC DNA]</scope>
    <source>
        <strain evidence="2 3">R0</strain>
    </source>
</reference>
<feature type="region of interest" description="Disordered" evidence="1">
    <location>
        <begin position="45"/>
        <end position="67"/>
    </location>
</feature>
<accession>A0A150WS29</accession>
<dbReference type="Pfam" id="PF04102">
    <property type="entry name" value="SlyX"/>
    <property type="match status" value="1"/>
</dbReference>